<comment type="caution">
    <text evidence="1">The sequence shown here is derived from an EMBL/GenBank/DDBJ whole genome shotgun (WGS) entry which is preliminary data.</text>
</comment>
<reference evidence="1" key="1">
    <citation type="submission" date="2022-04" db="EMBL/GenBank/DDBJ databases">
        <title>Genome of the entomopathogenic fungus Entomophthora muscae.</title>
        <authorList>
            <person name="Elya C."/>
            <person name="Lovett B.R."/>
            <person name="Lee E."/>
            <person name="Macias A.M."/>
            <person name="Hajek A.E."/>
            <person name="De Bivort B.L."/>
            <person name="Kasson M.T."/>
            <person name="De Fine Licht H.H."/>
            <person name="Stajich J.E."/>
        </authorList>
    </citation>
    <scope>NUCLEOTIDE SEQUENCE</scope>
    <source>
        <strain evidence="1">Berkeley</strain>
    </source>
</reference>
<proteinExistence type="predicted"/>
<keyword evidence="2" id="KW-1185">Reference proteome</keyword>
<dbReference type="Proteomes" id="UP001165960">
    <property type="component" value="Unassembled WGS sequence"/>
</dbReference>
<sequence length="71" mass="8029">MEGSDSARILYKGTDPTKKNILPSVYTSQRVHSQTQHRYATANPIPNQIWPGEARRDPVSDRDPPPNPFNI</sequence>
<evidence type="ECO:0000313" key="1">
    <source>
        <dbReference type="EMBL" id="KAJ9063002.1"/>
    </source>
</evidence>
<evidence type="ECO:0000313" key="2">
    <source>
        <dbReference type="Proteomes" id="UP001165960"/>
    </source>
</evidence>
<organism evidence="1 2">
    <name type="scientific">Entomophthora muscae</name>
    <dbReference type="NCBI Taxonomy" id="34485"/>
    <lineage>
        <taxon>Eukaryota</taxon>
        <taxon>Fungi</taxon>
        <taxon>Fungi incertae sedis</taxon>
        <taxon>Zoopagomycota</taxon>
        <taxon>Entomophthoromycotina</taxon>
        <taxon>Entomophthoromycetes</taxon>
        <taxon>Entomophthorales</taxon>
        <taxon>Entomophthoraceae</taxon>
        <taxon>Entomophthora</taxon>
    </lineage>
</organism>
<gene>
    <name evidence="1" type="ORF">DSO57_1004634</name>
</gene>
<protein>
    <submittedName>
        <fullName evidence="1">Uncharacterized protein</fullName>
    </submittedName>
</protein>
<dbReference type="EMBL" id="QTSX02004982">
    <property type="protein sequence ID" value="KAJ9063002.1"/>
    <property type="molecule type" value="Genomic_DNA"/>
</dbReference>
<accession>A0ACC2SLK6</accession>
<name>A0ACC2SLK6_9FUNG</name>